<name>A0A179F4A6_METCM</name>
<dbReference type="EMBL" id="LSBJ02000009">
    <property type="protein sequence ID" value="OAQ60201.1"/>
    <property type="molecule type" value="Genomic_DNA"/>
</dbReference>
<dbReference type="InterPro" id="IPR036869">
    <property type="entry name" value="J_dom_sf"/>
</dbReference>
<reference evidence="3 4" key="1">
    <citation type="journal article" date="2016" name="PLoS Pathog.">
        <title>Biosynthesis of antibiotic leucinostatins in bio-control fungus Purpureocillium lilacinum and their inhibition on phytophthora revealed by genome mining.</title>
        <authorList>
            <person name="Wang G."/>
            <person name="Liu Z."/>
            <person name="Lin R."/>
            <person name="Li E."/>
            <person name="Mao Z."/>
            <person name="Ling J."/>
            <person name="Yang Y."/>
            <person name="Yin W.B."/>
            <person name="Xie B."/>
        </authorList>
    </citation>
    <scope>NUCLEOTIDE SEQUENCE [LARGE SCALE GENOMIC DNA]</scope>
    <source>
        <strain evidence="3">170</strain>
    </source>
</reference>
<comment type="caution">
    <text evidence="3">The sequence shown here is derived from an EMBL/GenBank/DDBJ whole genome shotgun (WGS) entry which is preliminary data.</text>
</comment>
<dbReference type="OrthoDB" id="442087at2759"/>
<dbReference type="KEGG" id="pchm:VFPPC_14799"/>
<feature type="domain" description="J" evidence="2">
    <location>
        <begin position="184"/>
        <end position="250"/>
    </location>
</feature>
<feature type="compositionally biased region" description="Polar residues" evidence="1">
    <location>
        <begin position="1"/>
        <end position="11"/>
    </location>
</feature>
<feature type="compositionally biased region" description="Basic and acidic residues" evidence="1">
    <location>
        <begin position="249"/>
        <end position="262"/>
    </location>
</feature>
<dbReference type="Proteomes" id="UP000078397">
    <property type="component" value="Unassembled WGS sequence"/>
</dbReference>
<feature type="compositionally biased region" description="Polar residues" evidence="1">
    <location>
        <begin position="423"/>
        <end position="435"/>
    </location>
</feature>
<dbReference type="PANTHER" id="PTHR24074">
    <property type="entry name" value="CO-CHAPERONE PROTEIN DJLA"/>
    <property type="match status" value="1"/>
</dbReference>
<feature type="region of interest" description="Disordered" evidence="1">
    <location>
        <begin position="1"/>
        <end position="62"/>
    </location>
</feature>
<dbReference type="InterPro" id="IPR050817">
    <property type="entry name" value="DjlA_DnaK_co-chaperone"/>
</dbReference>
<feature type="region of interest" description="Disordered" evidence="1">
    <location>
        <begin position="421"/>
        <end position="483"/>
    </location>
</feature>
<feature type="region of interest" description="Disordered" evidence="1">
    <location>
        <begin position="249"/>
        <end position="297"/>
    </location>
</feature>
<dbReference type="STRING" id="1380566.A0A179F4A6"/>
<dbReference type="PRINTS" id="PR00625">
    <property type="entry name" value="JDOMAIN"/>
</dbReference>
<organism evidence="3 4">
    <name type="scientific">Pochonia chlamydosporia 170</name>
    <dbReference type="NCBI Taxonomy" id="1380566"/>
    <lineage>
        <taxon>Eukaryota</taxon>
        <taxon>Fungi</taxon>
        <taxon>Dikarya</taxon>
        <taxon>Ascomycota</taxon>
        <taxon>Pezizomycotina</taxon>
        <taxon>Sordariomycetes</taxon>
        <taxon>Hypocreomycetidae</taxon>
        <taxon>Hypocreales</taxon>
        <taxon>Clavicipitaceae</taxon>
        <taxon>Pochonia</taxon>
    </lineage>
</organism>
<dbReference type="Gene3D" id="1.10.287.110">
    <property type="entry name" value="DnaJ domain"/>
    <property type="match status" value="1"/>
</dbReference>
<gene>
    <name evidence="3" type="ORF">VFPPC_14799</name>
</gene>
<evidence type="ECO:0000313" key="3">
    <source>
        <dbReference type="EMBL" id="OAQ60201.1"/>
    </source>
</evidence>
<evidence type="ECO:0000259" key="2">
    <source>
        <dbReference type="PROSITE" id="PS50076"/>
    </source>
</evidence>
<dbReference type="SUPFAM" id="SSF46565">
    <property type="entry name" value="Chaperone J-domain"/>
    <property type="match status" value="1"/>
</dbReference>
<protein>
    <submittedName>
        <fullName evidence="3">DnaJ domain-containing protein</fullName>
    </submittedName>
</protein>
<evidence type="ECO:0000256" key="1">
    <source>
        <dbReference type="SAM" id="MobiDB-lite"/>
    </source>
</evidence>
<dbReference type="RefSeq" id="XP_018138111.1">
    <property type="nucleotide sequence ID" value="XM_018292567.1"/>
</dbReference>
<proteinExistence type="predicted"/>
<evidence type="ECO:0000313" key="4">
    <source>
        <dbReference type="Proteomes" id="UP000078397"/>
    </source>
</evidence>
<feature type="compositionally biased region" description="Polar residues" evidence="1">
    <location>
        <begin position="286"/>
        <end position="297"/>
    </location>
</feature>
<dbReference type="CDD" id="cd06257">
    <property type="entry name" value="DnaJ"/>
    <property type="match status" value="1"/>
</dbReference>
<dbReference type="InterPro" id="IPR001623">
    <property type="entry name" value="DnaJ_domain"/>
</dbReference>
<dbReference type="Pfam" id="PF00226">
    <property type="entry name" value="DnaJ"/>
    <property type="match status" value="1"/>
</dbReference>
<dbReference type="GeneID" id="28856561"/>
<keyword evidence="4" id="KW-1185">Reference proteome</keyword>
<accession>A0A179F4A6</accession>
<dbReference type="AlphaFoldDB" id="A0A179F4A6"/>
<dbReference type="SMART" id="SM00271">
    <property type="entry name" value="DnaJ"/>
    <property type="match status" value="1"/>
</dbReference>
<sequence>MSFSTGGNNKPSAAGGRSSREPPSDLTAPIPVKARSRRAPPPSIHDADEDDATPPVPQFSEGRQVLKACDPRLRMAFSSCINDLAQEFSRKGGMKRWEDLLVPMNQVTITERIMTAIGHNNTLNRRETETMEGQIQQNANEIALEIFLHSEKSHAEQHEPDISTDEGKRAKLSELIGMIQSGADHYQILGISRSSPEKDVRQAYRRLAVICHSDKAGHIDEDAKEITQALNNARDILCDKEERKKYDNELTTMDTDRRERPTFGESFASNAYSWDNDTGNKDDPPSESSSTQVPTRSQEILEIHSKVTEVLNHIFASRSPPSSEHLRNIRILDRQIEDTNIAQGVDDKAYQVNYNFICSLHKDMNRQIDNIEKGATTKDEAHRSAGDWHNMLKDHFQKNQQSVQWADIVCRLLESTIKEMSDNTEGTGRRPSTWTPFKVGGHKKNNGSQMARPSKDDTSNRNRNMPGFGGKTGKPNEREDNMSVDFSQEVPIREYPGPGYTRRGHKILGYRPVYRIFMNRLGEEERVLAQARFLVEDDEDDNNNFLRALDMDEVGKGPATDYDRLPEAEKNDLRVSHGRYKLINANEFKRIVGIDFIGQGSIDRSAATWVQVELHNEPDAVLANKPHLMTRSELKEWLGKKTGDYEIDQYLTKKNMVPPWAIGMGLEIYSHGYTKLNFPHPAAVKKQQLREMQYGGLMQYQNPMNHYNPMRNHSRYLPQTASQSLFHQQPDDLDDLKDKVEALTAGFQKLLTHIGMSSS</sequence>
<dbReference type="PROSITE" id="PS50076">
    <property type="entry name" value="DNAJ_2"/>
    <property type="match status" value="1"/>
</dbReference>
<feature type="compositionally biased region" description="Polar residues" evidence="1">
    <location>
        <begin position="267"/>
        <end position="277"/>
    </location>
</feature>